<evidence type="ECO:0000313" key="1">
    <source>
        <dbReference type="EMBL" id="VEL28436.1"/>
    </source>
</evidence>
<dbReference type="AlphaFoldDB" id="A0A3S5A5U0"/>
<organism evidence="1 2">
    <name type="scientific">Protopolystoma xenopodis</name>
    <dbReference type="NCBI Taxonomy" id="117903"/>
    <lineage>
        <taxon>Eukaryota</taxon>
        <taxon>Metazoa</taxon>
        <taxon>Spiralia</taxon>
        <taxon>Lophotrochozoa</taxon>
        <taxon>Platyhelminthes</taxon>
        <taxon>Monogenea</taxon>
        <taxon>Polyopisthocotylea</taxon>
        <taxon>Polystomatidea</taxon>
        <taxon>Polystomatidae</taxon>
        <taxon>Protopolystoma</taxon>
    </lineage>
</organism>
<dbReference type="Proteomes" id="UP000784294">
    <property type="component" value="Unassembled WGS sequence"/>
</dbReference>
<dbReference type="EMBL" id="CAAALY010095086">
    <property type="protein sequence ID" value="VEL28436.1"/>
    <property type="molecule type" value="Genomic_DNA"/>
</dbReference>
<reference evidence="1" key="1">
    <citation type="submission" date="2018-11" db="EMBL/GenBank/DDBJ databases">
        <authorList>
            <consortium name="Pathogen Informatics"/>
        </authorList>
    </citation>
    <scope>NUCLEOTIDE SEQUENCE</scope>
</reference>
<comment type="caution">
    <text evidence="1">The sequence shown here is derived from an EMBL/GenBank/DDBJ whole genome shotgun (WGS) entry which is preliminary data.</text>
</comment>
<protein>
    <submittedName>
        <fullName evidence="1">Uncharacterized protein</fullName>
    </submittedName>
</protein>
<sequence>MLILNSRLSRLMEAFARIQALEVLVLPLQLPPIPGVHQLLLNQVGRLVLAAPCQLKGHLQVCPFQDAVVLRLQEHLFRSQSQSGTTRFCLLDKTRDKKLPKLVS</sequence>
<gene>
    <name evidence="1" type="ORF">PXEA_LOCUS21876</name>
</gene>
<name>A0A3S5A5U0_9PLAT</name>
<evidence type="ECO:0000313" key="2">
    <source>
        <dbReference type="Proteomes" id="UP000784294"/>
    </source>
</evidence>
<proteinExistence type="predicted"/>
<keyword evidence="2" id="KW-1185">Reference proteome</keyword>
<accession>A0A3S5A5U0</accession>